<evidence type="ECO:0000256" key="4">
    <source>
        <dbReference type="SAM" id="MobiDB-lite"/>
    </source>
</evidence>
<protein>
    <submittedName>
        <fullName evidence="6">DAGKa domain-containing protein</fullName>
    </submittedName>
</protein>
<evidence type="ECO:0000256" key="1">
    <source>
        <dbReference type="ARBA" id="ARBA00009283"/>
    </source>
</evidence>
<reference evidence="6" key="1">
    <citation type="submission" date="2016-11" db="UniProtKB">
        <authorList>
            <consortium name="WormBaseParasite"/>
        </authorList>
    </citation>
    <scope>IDENTIFICATION</scope>
</reference>
<keyword evidence="5" id="KW-1185">Reference proteome</keyword>
<organism evidence="5 6">
    <name type="scientific">Macrostomum lignano</name>
    <dbReference type="NCBI Taxonomy" id="282301"/>
    <lineage>
        <taxon>Eukaryota</taxon>
        <taxon>Metazoa</taxon>
        <taxon>Spiralia</taxon>
        <taxon>Lophotrochozoa</taxon>
        <taxon>Platyhelminthes</taxon>
        <taxon>Rhabditophora</taxon>
        <taxon>Macrostomorpha</taxon>
        <taxon>Macrostomida</taxon>
        <taxon>Macrostomidae</taxon>
        <taxon>Macrostomum</taxon>
    </lineage>
</organism>
<comment type="similarity">
    <text evidence="1">Belongs to the GDA1/CD39 NTPase family.</text>
</comment>
<sequence length="218" mass="23042">MHFRPDPSHSAGLRLVRLDYESVRPGLSAYRHFPPAGGRQPGAAVGLRQRAGASGGAAATGGPGGHGRPAQPSALRPAAAVEGGEAGAARAGGWVRCRPRVLTGTEEALYGWLAVNFLMNSLGRHGNTYGLLDMGGGQRRSFSSRNGRPCPMSLWRIFGRWGEECSCCISIATRLWACPSFGAITVVVQGDSQVDDAERYDLCSQQRTSTGCRLPGCT</sequence>
<dbReference type="Pfam" id="PF01150">
    <property type="entry name" value="GDA1_CD39"/>
    <property type="match status" value="1"/>
</dbReference>
<feature type="compositionally biased region" description="Gly residues" evidence="4">
    <location>
        <begin position="53"/>
        <end position="67"/>
    </location>
</feature>
<feature type="active site" description="Proton acceptor" evidence="3">
    <location>
        <position position="107"/>
    </location>
</feature>
<feature type="region of interest" description="Disordered" evidence="4">
    <location>
        <begin position="33"/>
        <end position="78"/>
    </location>
</feature>
<evidence type="ECO:0000313" key="6">
    <source>
        <dbReference type="WBParaSite" id="maker-unitig_33700-snap-gene-0.1-mRNA-1"/>
    </source>
</evidence>
<keyword evidence="2" id="KW-0378">Hydrolase</keyword>
<evidence type="ECO:0000313" key="5">
    <source>
        <dbReference type="Proteomes" id="UP000095280"/>
    </source>
</evidence>
<dbReference type="WBParaSite" id="maker-unitig_33700-snap-gene-0.1-mRNA-1">
    <property type="protein sequence ID" value="maker-unitig_33700-snap-gene-0.1-mRNA-1"/>
    <property type="gene ID" value="maker-unitig_33700-snap-gene-0.1"/>
</dbReference>
<dbReference type="Gene3D" id="3.30.420.150">
    <property type="entry name" value="Exopolyphosphatase. Domain 2"/>
    <property type="match status" value="1"/>
</dbReference>
<dbReference type="GO" id="GO:0016787">
    <property type="term" value="F:hydrolase activity"/>
    <property type="evidence" value="ECO:0007669"/>
    <property type="project" value="UniProtKB-KW"/>
</dbReference>
<name>A0A1I8FH34_9PLAT</name>
<dbReference type="InterPro" id="IPR000407">
    <property type="entry name" value="GDA1_CD39_NTPase"/>
</dbReference>
<accession>A0A1I8FH34</accession>
<proteinExistence type="inferred from homology"/>
<dbReference type="Proteomes" id="UP000095280">
    <property type="component" value="Unplaced"/>
</dbReference>
<dbReference type="AlphaFoldDB" id="A0A1I8FH34"/>
<evidence type="ECO:0000256" key="2">
    <source>
        <dbReference type="ARBA" id="ARBA00022801"/>
    </source>
</evidence>
<evidence type="ECO:0000256" key="3">
    <source>
        <dbReference type="PIRSR" id="PIRSR600407-1"/>
    </source>
</evidence>
<feature type="compositionally biased region" description="Low complexity" evidence="4">
    <location>
        <begin position="68"/>
        <end position="78"/>
    </location>
</feature>